<evidence type="ECO:0000313" key="3">
    <source>
        <dbReference type="Proteomes" id="UP001273350"/>
    </source>
</evidence>
<evidence type="ECO:0000259" key="1">
    <source>
        <dbReference type="Pfam" id="PF15615"/>
    </source>
</evidence>
<keyword evidence="3" id="KW-1185">Reference proteome</keyword>
<feature type="domain" description="TerB-C" evidence="1">
    <location>
        <begin position="438"/>
        <end position="583"/>
    </location>
</feature>
<reference evidence="2 3" key="1">
    <citation type="submission" date="2023-11" db="EMBL/GenBank/DDBJ databases">
        <title>Unpublished Manusciprt.</title>
        <authorList>
            <person name="Saticioglu I.B."/>
            <person name="Ay H."/>
            <person name="Ajmi N."/>
            <person name="Altun S."/>
            <person name="Duman M."/>
        </authorList>
    </citation>
    <scope>NUCLEOTIDE SEQUENCE [LARGE SCALE GENOMIC DNA]</scope>
    <source>
        <strain evidence="2 3">Fl-318</strain>
    </source>
</reference>
<protein>
    <submittedName>
        <fullName evidence="2">Tellurite resistance TerB C-terminal domain-containing protein</fullName>
    </submittedName>
</protein>
<dbReference type="InterPro" id="IPR028932">
    <property type="entry name" value="TerB-C"/>
</dbReference>
<sequence>MDNSIIDVAGESFSLSNLSSNNSAIHYWANKPVYSYSEIKSATNAQRVYYKTFKFNFLGGLYADLQGNDNYAFVLLYDFLNEYQDHRNPMRLEKQLRDLGNNYAVTRTYCLSSLIKKLEERDDRNAIERIRKEENYYVGQNNSDYWKLGTKNKTKLNLSNNDVDLLNKLWNPNNNFFNIEFCGLEIIKFYLYVIKKLDEKYQKESSSLNIELTKIADIIAQKHYRYRKGSENYNYSLQTILNDINFNIFKYCENIVRENYGQKRKLSTELQYASAYIKEEYDDKLILRLKKILEIYRPTILDPDEITDLELNALNSTRWKTKLDELSINYKNDSKKFIEDVVNLGHSNKNNPAVENIFFEAAKFMVNQDNEAALSLYIYYLYYDLKSAKFDNKPLNKTILKSLFKKSEQLVNFQDVVDKLIKDQNLQEALKSIPLVYTPKRKKIQLDRNAIQEVHEKHSGTVELLNEYLKDDNEEETDDFLSAIVDNEKLVLTIPSALETNKISSFDDSIKFSNIQLEILDIFLNENLSILQTDLEIFVKSKGMFRNQLVESINEICYDTLDDILIEEEDELYTINENYFNRILAI</sequence>
<comment type="caution">
    <text evidence="2">The sequence shown here is derived from an EMBL/GenBank/DDBJ whole genome shotgun (WGS) entry which is preliminary data.</text>
</comment>
<name>A0ABU4R8B7_9FLAO</name>
<dbReference type="RefSeq" id="WP_230002528.1">
    <property type="nucleotide sequence ID" value="NZ_CP087134.1"/>
</dbReference>
<dbReference type="EMBL" id="JAWXVI010000001">
    <property type="protein sequence ID" value="MDX6188068.1"/>
    <property type="molecule type" value="Genomic_DNA"/>
</dbReference>
<proteinExistence type="predicted"/>
<gene>
    <name evidence="2" type="ORF">SGQ83_01805</name>
</gene>
<evidence type="ECO:0000313" key="2">
    <source>
        <dbReference type="EMBL" id="MDX6188068.1"/>
    </source>
</evidence>
<dbReference type="Proteomes" id="UP001273350">
    <property type="component" value="Unassembled WGS sequence"/>
</dbReference>
<dbReference type="Pfam" id="PF15615">
    <property type="entry name" value="TerB_C"/>
    <property type="match status" value="1"/>
</dbReference>
<organism evidence="2 3">
    <name type="scientific">Flavobacterium cupriresistens</name>
    <dbReference type="NCBI Taxonomy" id="2893885"/>
    <lineage>
        <taxon>Bacteria</taxon>
        <taxon>Pseudomonadati</taxon>
        <taxon>Bacteroidota</taxon>
        <taxon>Flavobacteriia</taxon>
        <taxon>Flavobacteriales</taxon>
        <taxon>Flavobacteriaceae</taxon>
        <taxon>Flavobacterium</taxon>
    </lineage>
</organism>
<accession>A0ABU4R8B7</accession>